<dbReference type="AlphaFoldDB" id="A0A4Y2VL05"/>
<keyword evidence="3" id="KW-1185">Reference proteome</keyword>
<comment type="caution">
    <text evidence="2">The sequence shown here is derived from an EMBL/GenBank/DDBJ whole genome shotgun (WGS) entry which is preliminary data.</text>
</comment>
<organism evidence="2 3">
    <name type="scientific">Araneus ventricosus</name>
    <name type="common">Orbweaver spider</name>
    <name type="synonym">Epeira ventricosa</name>
    <dbReference type="NCBI Taxonomy" id="182803"/>
    <lineage>
        <taxon>Eukaryota</taxon>
        <taxon>Metazoa</taxon>
        <taxon>Ecdysozoa</taxon>
        <taxon>Arthropoda</taxon>
        <taxon>Chelicerata</taxon>
        <taxon>Arachnida</taxon>
        <taxon>Araneae</taxon>
        <taxon>Araneomorphae</taxon>
        <taxon>Entelegynae</taxon>
        <taxon>Araneoidea</taxon>
        <taxon>Araneidae</taxon>
        <taxon>Araneus</taxon>
    </lineage>
</organism>
<proteinExistence type="predicted"/>
<dbReference type="Proteomes" id="UP000499080">
    <property type="component" value="Unassembled WGS sequence"/>
</dbReference>
<gene>
    <name evidence="2" type="ORF">AVEN_106645_1</name>
</gene>
<sequence>MYFLLYVVLIKTRHKGKASKKVPKTEECGSCFLPRMSTSAPRGAFFFLRPIRMRRRCLEKKKGSVLEDLSTAHAHSQTKESHSYGLSGQIPSPISRRFLENWRSVL</sequence>
<protein>
    <submittedName>
        <fullName evidence="2">Uncharacterized protein</fullName>
    </submittedName>
</protein>
<evidence type="ECO:0000313" key="3">
    <source>
        <dbReference type="Proteomes" id="UP000499080"/>
    </source>
</evidence>
<feature type="region of interest" description="Disordered" evidence="1">
    <location>
        <begin position="69"/>
        <end position="88"/>
    </location>
</feature>
<accession>A0A4Y2VL05</accession>
<evidence type="ECO:0000313" key="2">
    <source>
        <dbReference type="EMBL" id="GBO24856.1"/>
    </source>
</evidence>
<reference evidence="2 3" key="1">
    <citation type="journal article" date="2019" name="Sci. Rep.">
        <title>Orb-weaving spider Araneus ventricosus genome elucidates the spidroin gene catalogue.</title>
        <authorList>
            <person name="Kono N."/>
            <person name="Nakamura H."/>
            <person name="Ohtoshi R."/>
            <person name="Moran D.A.P."/>
            <person name="Shinohara A."/>
            <person name="Yoshida Y."/>
            <person name="Fujiwara M."/>
            <person name="Mori M."/>
            <person name="Tomita M."/>
            <person name="Arakawa K."/>
        </authorList>
    </citation>
    <scope>NUCLEOTIDE SEQUENCE [LARGE SCALE GENOMIC DNA]</scope>
</reference>
<name>A0A4Y2VL05_ARAVE</name>
<dbReference type="EMBL" id="BGPR01047828">
    <property type="protein sequence ID" value="GBO24856.1"/>
    <property type="molecule type" value="Genomic_DNA"/>
</dbReference>
<evidence type="ECO:0000256" key="1">
    <source>
        <dbReference type="SAM" id="MobiDB-lite"/>
    </source>
</evidence>